<organism evidence="1 2">
    <name type="scientific">Tenggerimyces flavus</name>
    <dbReference type="NCBI Taxonomy" id="1708749"/>
    <lineage>
        <taxon>Bacteria</taxon>
        <taxon>Bacillati</taxon>
        <taxon>Actinomycetota</taxon>
        <taxon>Actinomycetes</taxon>
        <taxon>Propionibacteriales</taxon>
        <taxon>Nocardioidaceae</taxon>
        <taxon>Tenggerimyces</taxon>
    </lineage>
</organism>
<evidence type="ECO:0000313" key="2">
    <source>
        <dbReference type="Proteomes" id="UP001595699"/>
    </source>
</evidence>
<dbReference type="EMBL" id="JBHRZH010000012">
    <property type="protein sequence ID" value="MFC3762015.1"/>
    <property type="molecule type" value="Genomic_DNA"/>
</dbReference>
<evidence type="ECO:0000313" key="1">
    <source>
        <dbReference type="EMBL" id="MFC3762015.1"/>
    </source>
</evidence>
<dbReference type="RefSeq" id="WP_205120563.1">
    <property type="nucleotide sequence ID" value="NZ_JAFBCM010000001.1"/>
</dbReference>
<protein>
    <submittedName>
        <fullName evidence="1">Uncharacterized protein</fullName>
    </submittedName>
</protein>
<name>A0ABV7YEE5_9ACTN</name>
<comment type="caution">
    <text evidence="1">The sequence shown here is derived from an EMBL/GenBank/DDBJ whole genome shotgun (WGS) entry which is preliminary data.</text>
</comment>
<gene>
    <name evidence="1" type="ORF">ACFOUW_14325</name>
</gene>
<dbReference type="Proteomes" id="UP001595699">
    <property type="component" value="Unassembled WGS sequence"/>
</dbReference>
<reference evidence="2" key="1">
    <citation type="journal article" date="2019" name="Int. J. Syst. Evol. Microbiol.">
        <title>The Global Catalogue of Microorganisms (GCM) 10K type strain sequencing project: providing services to taxonomists for standard genome sequencing and annotation.</title>
        <authorList>
            <consortium name="The Broad Institute Genomics Platform"/>
            <consortium name="The Broad Institute Genome Sequencing Center for Infectious Disease"/>
            <person name="Wu L."/>
            <person name="Ma J."/>
        </authorList>
    </citation>
    <scope>NUCLEOTIDE SEQUENCE [LARGE SCALE GENOMIC DNA]</scope>
    <source>
        <strain evidence="2">CGMCC 4.7241</strain>
    </source>
</reference>
<accession>A0ABV7YEE5</accession>
<keyword evidence="2" id="KW-1185">Reference proteome</keyword>
<sequence>MTVITGGKVIGGNNPGQALVKNRVYRAEGVPTDTNIGFEGTPPDLTLAENVLTGFVYERRTAVWTRIDT</sequence>
<proteinExistence type="predicted"/>